<dbReference type="GO" id="GO:0004363">
    <property type="term" value="F:glutathione synthase activity"/>
    <property type="evidence" value="ECO:0007669"/>
    <property type="project" value="UniProtKB-UniRule"/>
</dbReference>
<keyword evidence="10 12" id="KW-0460">Magnesium</keyword>
<dbReference type="GO" id="GO:0005829">
    <property type="term" value="C:cytosol"/>
    <property type="evidence" value="ECO:0007669"/>
    <property type="project" value="TreeGrafter"/>
</dbReference>
<dbReference type="InterPro" id="IPR016185">
    <property type="entry name" value="PreATP-grasp_dom_sf"/>
</dbReference>
<accession>A0A183BP71</accession>
<name>A0A183BP71_GLOPA</name>
<comment type="cofactor">
    <cofactor evidence="12 14">
        <name>Mg(2+)</name>
        <dbReference type="ChEBI" id="CHEBI:18420"/>
    </cofactor>
    <text evidence="12 14">Binds 1 Mg(2+) ion per subunit.</text>
</comment>
<dbReference type="EC" id="6.3.2.3" evidence="3 12"/>
<keyword evidence="15" id="KW-0732">Signal</keyword>
<evidence type="ECO:0000256" key="11">
    <source>
        <dbReference type="ARBA" id="ARBA00048871"/>
    </source>
</evidence>
<evidence type="ECO:0000256" key="15">
    <source>
        <dbReference type="SAM" id="SignalP"/>
    </source>
</evidence>
<dbReference type="Gene3D" id="3.30.470.20">
    <property type="entry name" value="ATP-grasp fold, B domain"/>
    <property type="match status" value="1"/>
</dbReference>
<evidence type="ECO:0000256" key="7">
    <source>
        <dbReference type="ARBA" id="ARBA00022723"/>
    </source>
</evidence>
<dbReference type="Gene3D" id="1.10.1080.10">
    <property type="entry name" value="Glutathione Synthetase, Chain A, domain 3"/>
    <property type="match status" value="1"/>
</dbReference>
<feature type="binding site" evidence="13">
    <location>
        <position position="479"/>
    </location>
    <ligand>
        <name>ATP</name>
        <dbReference type="ChEBI" id="CHEBI:30616"/>
    </ligand>
</feature>
<evidence type="ECO:0000256" key="9">
    <source>
        <dbReference type="ARBA" id="ARBA00022840"/>
    </source>
</evidence>
<dbReference type="Gene3D" id="3.30.1490.80">
    <property type="match status" value="1"/>
</dbReference>
<feature type="domain" description="Glutathione synthase substrate-binding" evidence="16">
    <location>
        <begin position="252"/>
        <end position="349"/>
    </location>
</feature>
<evidence type="ECO:0000313" key="17">
    <source>
        <dbReference type="Proteomes" id="UP000050741"/>
    </source>
</evidence>
<dbReference type="WBParaSite" id="GPLIN_000240700">
    <property type="protein sequence ID" value="GPLIN_000240700"/>
    <property type="gene ID" value="GPLIN_000240700"/>
</dbReference>
<dbReference type="GO" id="GO:0043295">
    <property type="term" value="F:glutathione binding"/>
    <property type="evidence" value="ECO:0007669"/>
    <property type="project" value="UniProtKB-UniRule"/>
</dbReference>
<protein>
    <recommendedName>
        <fullName evidence="4 12">Glutathione synthetase</fullName>
        <shortName evidence="12">GSH-S</shortName>
        <ecNumber evidence="3 12">6.3.2.3</ecNumber>
    </recommendedName>
</protein>
<evidence type="ECO:0000256" key="14">
    <source>
        <dbReference type="PIRSR" id="PIRSR001558-2"/>
    </source>
</evidence>
<reference evidence="17" key="1">
    <citation type="submission" date="2013-12" db="EMBL/GenBank/DDBJ databases">
        <authorList>
            <person name="Aslett M."/>
        </authorList>
    </citation>
    <scope>NUCLEOTIDE SEQUENCE [LARGE SCALE GENOMIC DNA]</scope>
    <source>
        <strain evidence="17">Lindley</strain>
    </source>
</reference>
<evidence type="ECO:0000256" key="3">
    <source>
        <dbReference type="ARBA" id="ARBA00012214"/>
    </source>
</evidence>
<keyword evidence="9 12" id="KW-0067">ATP-binding</keyword>
<dbReference type="UniPathway" id="UPA00142">
    <property type="reaction ID" value="UER00210"/>
</dbReference>
<reference evidence="17" key="2">
    <citation type="submission" date="2014-05" db="EMBL/GenBank/DDBJ databases">
        <title>The genome and life-stage specific transcriptomes of Globodera pallida elucidate key aspects of plant parasitism by a cyst nematode.</title>
        <authorList>
            <person name="Cotton J.A."/>
            <person name="Lilley C.J."/>
            <person name="Jones L.M."/>
            <person name="Kikuchi T."/>
            <person name="Reid A.J."/>
            <person name="Thorpe P."/>
            <person name="Tsai I.J."/>
            <person name="Beasley H."/>
            <person name="Blok V."/>
            <person name="Cock P.J.A."/>
            <person name="Van den Akker S.E."/>
            <person name="Holroyd N."/>
            <person name="Hunt M."/>
            <person name="Mantelin S."/>
            <person name="Naghra H."/>
            <person name="Pain A."/>
            <person name="Palomares-Rius J.E."/>
            <person name="Zarowiecki M."/>
            <person name="Berriman M."/>
            <person name="Jones J.T."/>
            <person name="Urwin P.E."/>
        </authorList>
    </citation>
    <scope>NUCLEOTIDE SEQUENCE [LARGE SCALE GENOMIC DNA]</scope>
    <source>
        <strain evidence="17">Lindley</strain>
    </source>
</reference>
<evidence type="ECO:0000256" key="8">
    <source>
        <dbReference type="ARBA" id="ARBA00022741"/>
    </source>
</evidence>
<keyword evidence="5 12" id="KW-0436">Ligase</keyword>
<evidence type="ECO:0000256" key="12">
    <source>
        <dbReference type="PIRNR" id="PIRNR001558"/>
    </source>
</evidence>
<evidence type="ECO:0000256" key="13">
    <source>
        <dbReference type="PIRSR" id="PIRSR001558-1"/>
    </source>
</evidence>
<dbReference type="PANTHER" id="PTHR11130:SF0">
    <property type="entry name" value="GLUTATHIONE SYNTHETASE"/>
    <property type="match status" value="1"/>
</dbReference>
<dbReference type="Pfam" id="PF03917">
    <property type="entry name" value="GSH_synth_ATP"/>
    <property type="match status" value="1"/>
</dbReference>
<feature type="binding site" evidence="13">
    <location>
        <position position="508"/>
    </location>
    <ligand>
        <name>ATP</name>
        <dbReference type="ChEBI" id="CHEBI:30616"/>
    </ligand>
</feature>
<proteinExistence type="inferred from homology"/>
<feature type="binding site" evidence="13">
    <location>
        <position position="514"/>
    </location>
    <ligand>
        <name>ATP</name>
        <dbReference type="ChEBI" id="CHEBI:30616"/>
    </ligand>
</feature>
<dbReference type="Proteomes" id="UP000050741">
    <property type="component" value="Unassembled WGS sequence"/>
</dbReference>
<evidence type="ECO:0000256" key="5">
    <source>
        <dbReference type="ARBA" id="ARBA00022598"/>
    </source>
</evidence>
<dbReference type="Pfam" id="PF03199">
    <property type="entry name" value="GSH_synthase"/>
    <property type="match status" value="1"/>
</dbReference>
<dbReference type="Gene3D" id="3.40.50.1760">
    <property type="entry name" value="Glutathione synthase, substrate-binding domain superfamily, eukaryotic"/>
    <property type="match status" value="1"/>
</dbReference>
<dbReference type="Gene3D" id="3.30.1490.50">
    <property type="match status" value="1"/>
</dbReference>
<feature type="chain" id="PRO_5008146442" description="Glutathione synthetase" evidence="15">
    <location>
        <begin position="24"/>
        <end position="530"/>
    </location>
</feature>
<evidence type="ECO:0000256" key="6">
    <source>
        <dbReference type="ARBA" id="ARBA00022684"/>
    </source>
</evidence>
<dbReference type="InterPro" id="IPR037013">
    <property type="entry name" value="GSH-S_sub-bd_sf"/>
</dbReference>
<dbReference type="SUPFAM" id="SSF56059">
    <property type="entry name" value="Glutathione synthetase ATP-binding domain-like"/>
    <property type="match status" value="1"/>
</dbReference>
<dbReference type="InterPro" id="IPR005615">
    <property type="entry name" value="Glutathione_synthase"/>
</dbReference>
<dbReference type="AlphaFoldDB" id="A0A183BP71"/>
<dbReference type="SUPFAM" id="SSF52440">
    <property type="entry name" value="PreATP-grasp domain"/>
    <property type="match status" value="1"/>
</dbReference>
<keyword evidence="6 12" id="KW-0317">Glutathione biosynthesis</keyword>
<dbReference type="InterPro" id="IPR014049">
    <property type="entry name" value="Glutathione_synthase_N_euk"/>
</dbReference>
<dbReference type="PIRSF" id="PIRSF001558">
    <property type="entry name" value="GSHase"/>
    <property type="match status" value="1"/>
</dbReference>
<evidence type="ECO:0000259" key="16">
    <source>
        <dbReference type="Pfam" id="PF03199"/>
    </source>
</evidence>
<keyword evidence="17" id="KW-1185">Reference proteome</keyword>
<dbReference type="GO" id="GO:0005524">
    <property type="term" value="F:ATP binding"/>
    <property type="evidence" value="ECO:0007669"/>
    <property type="project" value="UniProtKB-UniRule"/>
</dbReference>
<sequence>MNAMLAQLIGIIFILTNFGAIVAHPVDKENEAEASTNNNVDKVTTNYVEALVTDEEHLNSMRMFAVEWAHNNALIFRTKKHPTKSDVSTIAPCSLFPSPFPRQPFEQALAVQKAMNELYFRIGTDFAFLQEAYKDVIEADDHFRNMMDMLKSVHEEGIKQPITVIFQRADYMLNVIKGQNGEEPTYEIKQLGVNCGSIAGTSLDRHTAELNHVMLKKAGFHAAPEDLPKNWPDKAQIESIKMAWELYGNPDAIVVILISDDSQTVFDARFFETELDRLSDGKIQVARITLNECAIRCSLDEEDSKLRLDGREVAVLNSRYSALGFMPGVHAMNARKMIERSQAIKIPSAFVEFGCSKKVQQLLAEQGMVERFFPNENDAETVKAIRQTFTGLWSLDKEDKATQDRIEDAIANPNNYVLKTNMECDTCNYFDEQLVNKLKEITPDQRPYYVLMQKLRPMPIKNIMIHPRTAPKIDTMVSELGVYGVLLGNMLTKEVKHNVQQGHLLKTKLETANEGGISTGTAVHDSPILF</sequence>
<evidence type="ECO:0000313" key="18">
    <source>
        <dbReference type="WBParaSite" id="GPLIN_000240700"/>
    </source>
</evidence>
<organism evidence="17 18">
    <name type="scientific">Globodera pallida</name>
    <name type="common">Potato cyst nematode worm</name>
    <name type="synonym">Heterodera pallida</name>
    <dbReference type="NCBI Taxonomy" id="36090"/>
    <lineage>
        <taxon>Eukaryota</taxon>
        <taxon>Metazoa</taxon>
        <taxon>Ecdysozoa</taxon>
        <taxon>Nematoda</taxon>
        <taxon>Chromadorea</taxon>
        <taxon>Rhabditida</taxon>
        <taxon>Tylenchina</taxon>
        <taxon>Tylenchomorpha</taxon>
        <taxon>Tylenchoidea</taxon>
        <taxon>Heteroderidae</taxon>
        <taxon>Heteroderinae</taxon>
        <taxon>Globodera</taxon>
    </lineage>
</organism>
<comment type="catalytic activity">
    <reaction evidence="11">
        <text>gamma-L-glutamyl-L-cysteine + glycine + ATP = glutathione + ADP + phosphate + H(+)</text>
        <dbReference type="Rhea" id="RHEA:13557"/>
        <dbReference type="ChEBI" id="CHEBI:15378"/>
        <dbReference type="ChEBI" id="CHEBI:30616"/>
        <dbReference type="ChEBI" id="CHEBI:43474"/>
        <dbReference type="ChEBI" id="CHEBI:57305"/>
        <dbReference type="ChEBI" id="CHEBI:57925"/>
        <dbReference type="ChEBI" id="CHEBI:58173"/>
        <dbReference type="ChEBI" id="CHEBI:456216"/>
        <dbReference type="EC" id="6.3.2.3"/>
    </reaction>
    <physiologicalReaction direction="left-to-right" evidence="11">
        <dbReference type="Rhea" id="RHEA:13558"/>
    </physiologicalReaction>
</comment>
<dbReference type="InterPro" id="IPR014042">
    <property type="entry name" value="Glutathione_synthase_a-hlx"/>
</dbReference>
<comment type="similarity">
    <text evidence="2 12">Belongs to the eukaryotic GSH synthase family.</text>
</comment>
<dbReference type="InterPro" id="IPR004887">
    <property type="entry name" value="GSH_synth_subst-bd"/>
</dbReference>
<evidence type="ECO:0000256" key="4">
    <source>
        <dbReference type="ARBA" id="ARBA00020821"/>
    </source>
</evidence>
<dbReference type="PANTHER" id="PTHR11130">
    <property type="entry name" value="GLUTATHIONE SYNTHETASE"/>
    <property type="match status" value="1"/>
</dbReference>
<evidence type="ECO:0000256" key="2">
    <source>
        <dbReference type="ARBA" id="ARBA00010385"/>
    </source>
</evidence>
<feature type="binding site" evidence="14">
    <location>
        <position position="423"/>
    </location>
    <ligand>
        <name>Mg(2+)</name>
        <dbReference type="ChEBI" id="CHEBI:18420"/>
    </ligand>
</feature>
<dbReference type="InterPro" id="IPR014709">
    <property type="entry name" value="Glutathione_synthase_C_euk"/>
</dbReference>
<evidence type="ECO:0000256" key="10">
    <source>
        <dbReference type="ARBA" id="ARBA00022842"/>
    </source>
</evidence>
<keyword evidence="7 12" id="KW-0479">Metal-binding</keyword>
<evidence type="ECO:0000256" key="1">
    <source>
        <dbReference type="ARBA" id="ARBA00004965"/>
    </source>
</evidence>
<comment type="pathway">
    <text evidence="1 12">Sulfur metabolism; glutathione biosynthesis; glutathione from L-cysteine and L-glutamate: step 2/2.</text>
</comment>
<feature type="binding site" evidence="13">
    <location>
        <position position="357"/>
    </location>
    <ligand>
        <name>ATP</name>
        <dbReference type="ChEBI" id="CHEBI:30616"/>
    </ligand>
</feature>
<keyword evidence="8 12" id="KW-0547">Nucleotide-binding</keyword>
<feature type="signal peptide" evidence="15">
    <location>
        <begin position="1"/>
        <end position="23"/>
    </location>
</feature>
<dbReference type="GO" id="GO:0000287">
    <property type="term" value="F:magnesium ion binding"/>
    <property type="evidence" value="ECO:0007669"/>
    <property type="project" value="UniProtKB-UniRule"/>
</dbReference>
<reference evidence="18" key="3">
    <citation type="submission" date="2016-06" db="UniProtKB">
        <authorList>
            <consortium name="WormBaseParasite"/>
        </authorList>
    </citation>
    <scope>IDENTIFICATION</scope>
</reference>
<feature type="binding site" evidence="13">
    <location>
        <begin position="419"/>
        <end position="428"/>
    </location>
    <ligand>
        <name>ATP</name>
        <dbReference type="ChEBI" id="CHEBI:30616"/>
    </ligand>
</feature>